<accession>A0A511RLD4</accession>
<dbReference type="PANTHER" id="PTHR10188">
    <property type="entry name" value="L-ASPARAGINASE"/>
    <property type="match status" value="1"/>
</dbReference>
<keyword evidence="2" id="KW-0378">Hydrolase</keyword>
<evidence type="ECO:0000313" key="8">
    <source>
        <dbReference type="Proteomes" id="UP000321827"/>
    </source>
</evidence>
<protein>
    <submittedName>
        <fullName evidence="7">Asparaginase</fullName>
    </submittedName>
</protein>
<dbReference type="AlphaFoldDB" id="A0A511RLD4"/>
<dbReference type="CDD" id="cd04512">
    <property type="entry name" value="Ntn_Asparaginase_2_like"/>
    <property type="match status" value="1"/>
</dbReference>
<dbReference type="Pfam" id="PF01112">
    <property type="entry name" value="Asparaginase_2"/>
    <property type="match status" value="1"/>
</dbReference>
<sequence length="296" mass="30370">MALVAGGPALAVHGGAGRVEASGWDDRVAGVVRARDAAWARLEQGGSALDAVLEAVRRLEDDPLFNAGTGAALNRDGFAELDAAVMDGVNLGFGAVAAVRDVKNPVLLAAEVLRSEHVLLVGEGASRFARERGIPACAPGELVTERQRRRWSQARRRALEERSGTVGAVALDAEGRLAAATSTGGMVDQRVGRVGDTPLPGAGTYAEAGLGAVSATGHGEYFARALAAYRTASALREAPPDRAVRAALEAVARLGGAGGLILVDAQGRLAWHHTTPEMSVAWRTPAGEGAQIAPGA</sequence>
<feature type="active site" description="Nucleophile" evidence="4">
    <location>
        <position position="165"/>
    </location>
</feature>
<feature type="binding site" evidence="5">
    <location>
        <begin position="193"/>
        <end position="196"/>
    </location>
    <ligand>
        <name>substrate</name>
    </ligand>
</feature>
<dbReference type="FunFam" id="3.60.20.30:FF:000001">
    <property type="entry name" value="Isoaspartyl peptidase/L-asparaginase"/>
    <property type="match status" value="1"/>
</dbReference>
<organism evidence="7 8">
    <name type="scientific">Oceanithermus desulfurans NBRC 100063</name>
    <dbReference type="NCBI Taxonomy" id="1227550"/>
    <lineage>
        <taxon>Bacteria</taxon>
        <taxon>Thermotogati</taxon>
        <taxon>Deinococcota</taxon>
        <taxon>Deinococci</taxon>
        <taxon>Thermales</taxon>
        <taxon>Thermaceae</taxon>
        <taxon>Oceanithermus</taxon>
    </lineage>
</organism>
<dbReference type="InterPro" id="IPR000246">
    <property type="entry name" value="Peptidase_T2"/>
</dbReference>
<dbReference type="PANTHER" id="PTHR10188:SF6">
    <property type="entry name" value="N(4)-(BETA-N-ACETYLGLUCOSAMINYL)-L-ASPARAGINASE"/>
    <property type="match status" value="1"/>
</dbReference>
<feature type="site" description="Cleavage; by autolysis" evidence="6">
    <location>
        <begin position="164"/>
        <end position="165"/>
    </location>
</feature>
<comment type="caution">
    <text evidence="7">The sequence shown here is derived from an EMBL/GenBank/DDBJ whole genome shotgun (WGS) entry which is preliminary data.</text>
</comment>
<evidence type="ECO:0000256" key="4">
    <source>
        <dbReference type="PIRSR" id="PIRSR600246-1"/>
    </source>
</evidence>
<dbReference type="OrthoDB" id="9780217at2"/>
<keyword evidence="3" id="KW-0068">Autocatalytic cleavage</keyword>
<dbReference type="InterPro" id="IPR029055">
    <property type="entry name" value="Ntn_hydrolases_N"/>
</dbReference>
<dbReference type="Proteomes" id="UP000321827">
    <property type="component" value="Unassembled WGS sequence"/>
</dbReference>
<dbReference type="GO" id="GO:0006508">
    <property type="term" value="P:proteolysis"/>
    <property type="evidence" value="ECO:0007669"/>
    <property type="project" value="UniProtKB-KW"/>
</dbReference>
<keyword evidence="1" id="KW-0645">Protease</keyword>
<evidence type="ECO:0000256" key="2">
    <source>
        <dbReference type="ARBA" id="ARBA00022801"/>
    </source>
</evidence>
<evidence type="ECO:0000256" key="5">
    <source>
        <dbReference type="PIRSR" id="PIRSR600246-2"/>
    </source>
</evidence>
<dbReference type="RefSeq" id="WP_147148207.1">
    <property type="nucleotide sequence ID" value="NZ_BJXN01000014.1"/>
</dbReference>
<evidence type="ECO:0000313" key="7">
    <source>
        <dbReference type="EMBL" id="GEM90455.1"/>
    </source>
</evidence>
<proteinExistence type="predicted"/>
<dbReference type="GO" id="GO:0016811">
    <property type="term" value="F:hydrolase activity, acting on carbon-nitrogen (but not peptide) bonds, in linear amides"/>
    <property type="evidence" value="ECO:0007669"/>
    <property type="project" value="UniProtKB-ARBA"/>
</dbReference>
<dbReference type="EMBL" id="BJXN01000014">
    <property type="protein sequence ID" value="GEM90455.1"/>
    <property type="molecule type" value="Genomic_DNA"/>
</dbReference>
<evidence type="ECO:0000256" key="6">
    <source>
        <dbReference type="PIRSR" id="PIRSR600246-3"/>
    </source>
</evidence>
<dbReference type="SUPFAM" id="SSF56235">
    <property type="entry name" value="N-terminal nucleophile aminohydrolases (Ntn hydrolases)"/>
    <property type="match status" value="1"/>
</dbReference>
<feature type="binding site" evidence="5">
    <location>
        <begin position="216"/>
        <end position="219"/>
    </location>
    <ligand>
        <name>substrate</name>
    </ligand>
</feature>
<dbReference type="GO" id="GO:0008233">
    <property type="term" value="F:peptidase activity"/>
    <property type="evidence" value="ECO:0007669"/>
    <property type="project" value="UniProtKB-KW"/>
</dbReference>
<reference evidence="7 8" key="1">
    <citation type="submission" date="2019-07" db="EMBL/GenBank/DDBJ databases">
        <title>Whole genome shotgun sequence of Oceanithermus desulfurans NBRC 100063.</title>
        <authorList>
            <person name="Hosoyama A."/>
            <person name="Uohara A."/>
            <person name="Ohji S."/>
            <person name="Ichikawa N."/>
        </authorList>
    </citation>
    <scope>NUCLEOTIDE SEQUENCE [LARGE SCALE GENOMIC DNA]</scope>
    <source>
        <strain evidence="7 8">NBRC 100063</strain>
    </source>
</reference>
<gene>
    <name evidence="7" type="ORF">ODE01S_18890</name>
</gene>
<evidence type="ECO:0000256" key="3">
    <source>
        <dbReference type="ARBA" id="ARBA00022813"/>
    </source>
</evidence>
<dbReference type="Gene3D" id="3.60.20.30">
    <property type="entry name" value="(Glycosyl)asparaginase"/>
    <property type="match status" value="1"/>
</dbReference>
<evidence type="ECO:0000256" key="1">
    <source>
        <dbReference type="ARBA" id="ARBA00022670"/>
    </source>
</evidence>
<name>A0A511RLD4_9DEIN</name>